<organism evidence="18 19">
    <name type="scientific">Entomortierella parvispora</name>
    <dbReference type="NCBI Taxonomy" id="205924"/>
    <lineage>
        <taxon>Eukaryota</taxon>
        <taxon>Fungi</taxon>
        <taxon>Fungi incertae sedis</taxon>
        <taxon>Mucoromycota</taxon>
        <taxon>Mortierellomycotina</taxon>
        <taxon>Mortierellomycetes</taxon>
        <taxon>Mortierellales</taxon>
        <taxon>Mortierellaceae</taxon>
        <taxon>Entomortierella</taxon>
    </lineage>
</organism>
<dbReference type="InterPro" id="IPR011990">
    <property type="entry name" value="TPR-like_helical_dom_sf"/>
</dbReference>
<evidence type="ECO:0000256" key="6">
    <source>
        <dbReference type="ARBA" id="ARBA00022741"/>
    </source>
</evidence>
<evidence type="ECO:0000256" key="9">
    <source>
        <dbReference type="ARBA" id="ARBA00022840"/>
    </source>
</evidence>
<reference evidence="18" key="2">
    <citation type="journal article" date="2022" name="Microbiol. Resour. Announc.">
        <title>Whole-Genome Sequence of Entomortierella parvispora E1425, a Mucoromycotan Fungus Associated with Burkholderiaceae-Related Endosymbiotic Bacteria.</title>
        <authorList>
            <person name="Herlambang A."/>
            <person name="Guo Y."/>
            <person name="Takashima Y."/>
            <person name="Narisawa K."/>
            <person name="Ohta H."/>
            <person name="Nishizawa T."/>
        </authorList>
    </citation>
    <scope>NUCLEOTIDE SEQUENCE</scope>
    <source>
        <strain evidence="18">E1425</strain>
    </source>
</reference>
<dbReference type="SMART" id="SM00802">
    <property type="entry name" value="UME"/>
    <property type="match status" value="1"/>
</dbReference>
<dbReference type="Pfam" id="PF00454">
    <property type="entry name" value="PI3_PI4_kinase"/>
    <property type="match status" value="1"/>
</dbReference>
<dbReference type="OrthoDB" id="381190at2759"/>
<evidence type="ECO:0000256" key="2">
    <source>
        <dbReference type="ARBA" id="ARBA00010769"/>
    </source>
</evidence>
<evidence type="ECO:0000256" key="12">
    <source>
        <dbReference type="ARBA" id="ARBA00047899"/>
    </source>
</evidence>
<comment type="subcellular location">
    <subcellularLocation>
        <location evidence="1">Nucleus</location>
    </subcellularLocation>
</comment>
<dbReference type="EC" id="2.7.11.1" evidence="3"/>
<feature type="region of interest" description="Disordered" evidence="14">
    <location>
        <begin position="2786"/>
        <end position="2808"/>
    </location>
</feature>
<keyword evidence="6" id="KW-0547">Nucleotide-binding</keyword>
<keyword evidence="5" id="KW-0808">Transferase</keyword>
<dbReference type="Pfam" id="PF02260">
    <property type="entry name" value="FATC"/>
    <property type="match status" value="1"/>
</dbReference>
<dbReference type="InterPro" id="IPR003151">
    <property type="entry name" value="PIK-rel_kinase_FAT"/>
</dbReference>
<dbReference type="InterPro" id="IPR016024">
    <property type="entry name" value="ARM-type_fold"/>
</dbReference>
<evidence type="ECO:0000313" key="18">
    <source>
        <dbReference type="EMBL" id="GJJ77223.1"/>
    </source>
</evidence>
<dbReference type="Proteomes" id="UP000827284">
    <property type="component" value="Unassembled WGS sequence"/>
</dbReference>
<evidence type="ECO:0000256" key="13">
    <source>
        <dbReference type="ARBA" id="ARBA00048679"/>
    </source>
</evidence>
<keyword evidence="19" id="KW-1185">Reference proteome</keyword>
<evidence type="ECO:0000256" key="3">
    <source>
        <dbReference type="ARBA" id="ARBA00012513"/>
    </source>
</evidence>
<evidence type="ECO:0000256" key="8">
    <source>
        <dbReference type="ARBA" id="ARBA00022777"/>
    </source>
</evidence>
<feature type="domain" description="FATC" evidence="17">
    <location>
        <begin position="2833"/>
        <end position="2865"/>
    </location>
</feature>
<dbReference type="Pfam" id="PF23593">
    <property type="entry name" value="HEAT_ATR"/>
    <property type="match status" value="1"/>
</dbReference>
<dbReference type="PROSITE" id="PS51189">
    <property type="entry name" value="FAT"/>
    <property type="match status" value="1"/>
</dbReference>
<evidence type="ECO:0000256" key="4">
    <source>
        <dbReference type="ARBA" id="ARBA00022527"/>
    </source>
</evidence>
<evidence type="ECO:0000256" key="10">
    <source>
        <dbReference type="ARBA" id="ARBA00023204"/>
    </source>
</evidence>
<dbReference type="InterPro" id="IPR050517">
    <property type="entry name" value="DDR_Repair_Kinase"/>
</dbReference>
<dbReference type="InterPro" id="IPR036940">
    <property type="entry name" value="PI3/4_kinase_cat_sf"/>
</dbReference>
<proteinExistence type="inferred from homology"/>
<dbReference type="SUPFAM" id="SSF56112">
    <property type="entry name" value="Protein kinase-like (PK-like)"/>
    <property type="match status" value="1"/>
</dbReference>
<protein>
    <recommendedName>
        <fullName evidence="3">non-specific serine/threonine protein kinase</fullName>
        <ecNumber evidence="3">2.7.11.1</ecNumber>
    </recommendedName>
</protein>
<comment type="caution">
    <text evidence="18">The sequence shown here is derived from an EMBL/GenBank/DDBJ whole genome shotgun (WGS) entry which is preliminary data.</text>
</comment>
<dbReference type="SMART" id="SM01343">
    <property type="entry name" value="FATC"/>
    <property type="match status" value="1"/>
</dbReference>
<dbReference type="GO" id="GO:0004674">
    <property type="term" value="F:protein serine/threonine kinase activity"/>
    <property type="evidence" value="ECO:0007669"/>
    <property type="project" value="UniProtKB-KW"/>
</dbReference>
<dbReference type="PROSITE" id="PS00916">
    <property type="entry name" value="PI3_4_KINASE_2"/>
    <property type="match status" value="1"/>
</dbReference>
<dbReference type="GO" id="GO:0000077">
    <property type="term" value="P:DNA damage checkpoint signaling"/>
    <property type="evidence" value="ECO:0007669"/>
    <property type="project" value="TreeGrafter"/>
</dbReference>
<keyword evidence="4" id="KW-0723">Serine/threonine-protein kinase</keyword>
<dbReference type="InterPro" id="IPR012993">
    <property type="entry name" value="UME"/>
</dbReference>
<dbReference type="Gene3D" id="3.30.1010.10">
    <property type="entry name" value="Phosphatidylinositol 3-kinase Catalytic Subunit, Chain A, domain 4"/>
    <property type="match status" value="1"/>
</dbReference>
<dbReference type="Pfam" id="PF02259">
    <property type="entry name" value="FAT"/>
    <property type="match status" value="1"/>
</dbReference>
<keyword evidence="8 18" id="KW-0418">Kinase</keyword>
<dbReference type="PANTHER" id="PTHR11139:SF125">
    <property type="entry name" value="SERINE_THREONINE-PROTEIN KINASE MEC1"/>
    <property type="match status" value="1"/>
</dbReference>
<comment type="similarity">
    <text evidence="2">Belongs to the PI3/PI4-kinase family. ATM subfamily.</text>
</comment>
<dbReference type="PROSITE" id="PS51190">
    <property type="entry name" value="FATC"/>
    <property type="match status" value="1"/>
</dbReference>
<dbReference type="GO" id="GO:0006281">
    <property type="term" value="P:DNA repair"/>
    <property type="evidence" value="ECO:0007669"/>
    <property type="project" value="UniProtKB-KW"/>
</dbReference>
<dbReference type="InterPro" id="IPR056802">
    <property type="entry name" value="ATR-like_M-HEAT"/>
</dbReference>
<dbReference type="InterPro" id="IPR057564">
    <property type="entry name" value="HEAT_ATR"/>
</dbReference>
<accession>A0A9P3HIU6</accession>
<keyword evidence="11" id="KW-0539">Nucleus</keyword>
<keyword evidence="9" id="KW-0067">ATP-binding</keyword>
<evidence type="ECO:0000256" key="11">
    <source>
        <dbReference type="ARBA" id="ARBA00023242"/>
    </source>
</evidence>
<dbReference type="Gene3D" id="1.10.1070.11">
    <property type="entry name" value="Phosphatidylinositol 3-/4-kinase, catalytic domain"/>
    <property type="match status" value="1"/>
</dbReference>
<dbReference type="EMBL" id="BQFW01000013">
    <property type="protein sequence ID" value="GJJ77223.1"/>
    <property type="molecule type" value="Genomic_DNA"/>
</dbReference>
<dbReference type="PROSITE" id="PS50290">
    <property type="entry name" value="PI3_4_KINASE_3"/>
    <property type="match status" value="1"/>
</dbReference>
<evidence type="ECO:0000256" key="7">
    <source>
        <dbReference type="ARBA" id="ARBA00022763"/>
    </source>
</evidence>
<sequence>MDSQTATQTTDQIYEALLFFCEDEQVGLGPVLSSFQNGTCTGPDALQTIGSTLRSMIDMGRNNMARYAFMPLDRASLPASLINKPMQRLEWAILVNLIPLFANNEFATIHRELVFGMLETVQSALLGSDDSLMPTQGTDTRAKQFRLTVLHILQELIIFLEQEEMQQGCKIKQSVFKTLAGQESDIPWMTLQFSGADDVLRVTCFLMSSLCSRYEPSIWPMTKSEEDIRLALLSSVNTLLQWTLPRNSRDTTGRGLTATSRPAIDLLYKVCSECIESIIPLLNNDERLMTTLTRALAVILYVHVMTVHDRFKEWVAGAPTRALEMQVKTETDAGVTPPEPPSFTFQEFRESSQFLAHLESHLTKAFQTAMAHLMRMSTDSAEMYSIQYVLEQLLISDQLEVFGEDDTGRGTQRTLVRAVGSLIAHCCLLDPSEVMDYMLSRFNHLEPSVLAEVIYACLTCSWSMTGQVHQQLGEDSQPLLALKRTIDELDIEMGEFSSGKKPKIESPSHTPSAISVSSSLIISQLSQRASRTTSQPEIGAARYPTDRLLEAFKKHVCFQTSSYAGSQGSRGVKPPISTKDLQSLIVILQVWARLFSKGIDNAADSNTTQLLGFVETILRNYFLWALSPGMQDATLNSSYLESSYPLILRVIASLASYRLGSSLRSSSIILASGPWFTNITSFQLWQELAMDTGEHESEQELVDAILSLVDGTEIEVRLRTNPQLLLQAGNCFRSHKQEAMRILATLPFCPSLSIWRHHLFIRALNSHTESRLLQLTAVEALAVLNIHCPDKLDSLQAVARLTASPDGDLDLMMVLSSCLGTFACGNSLSDRQKLERDLAPFTFDSEIQRFTPQKFCSICGTGNLVHKDATHSGTFINPSFLDWFARLAPLATSPELKLTLIGGLYRVFCHLDLSSVSIQNTGLGAFVLHHLSDSNPEIAAAAGDIAELISCMVGAQVALHPLDVSSIDDNLAQVEEAVSSAFSSRFRSKCFNSLLNHCQRIMRRLPEDHPTYVKLLGELISQSSKDSQRTTIVLHQLSGIARDKDLSNYRFLRPQIGLTCALVIEKLAMDQETWLQSIISWTGLSQSQFIQRNVEILLPKMVLVQRADLIQNLAARLGRTAAFLCIENVDHVLAAVFMQNDREAVAPCVECFRRVVQKDEDSDPRLESLGISELSSLSTPGLLFRLSVELGDVDVAVQQKAASALEAVKDLVCSRDEEHQEIPLLSEFLGGYILGILSDINNSVLESNQDVSLGTKARYLRCLMGLTKLLQPIRRTILSQIFSPLLIALDSRELRLQSLQVMVGIVRIVPSGHLDELLSLLVHTLGGIYQSSRTEEQPRIQEILDFLVLDCQKELAGPLENVGALPNLPNFRDINRVLSDLKQRDSLDKQLQRFIERSRHENANLAAQALLELKELLLTNEQVILDMALQKDKEMEPTLYKLIQMLLEGIGRYKGLDADVPRRCIECLGIVGAIDPTKLARSPQEPTKSLYPNFNDLEDSRNFVCELIQAQLVGRSRSIGDFRSESRWAFALQTLLSFCGITKAVLIGPEQLPSTQRAGSQNSGSSRRVIVKTPKDRWYDFPRHVRDVLELFIDAKYSQDAAATASDLPCPLFPEVKTFQRWITLWTRGLISKVKGQNAREIFQALKHVALNDTNTCQYILPHLVLNVLLEGSEQDRSEILTEIEAVLGPGKDWRSVGVQPTAGMPPQSTNELYQLGSQAVFALLDHISNWIQTNKSMATRTSQRALITTSAETSQAISRPSSEAALTRLQKHLASISNDVIARASYRSQAYARALLHYEQNIRDLRAPGAPGPKLSDSTLQSMYEELQEIYINLEEPDGMEGISYMITSGSRNQQLLQYESAGRWNEAQAYYEQALKTEPEWIKNHVGLFNSLENLGKFETMLMGVQGDISSKPDWEETLNSTRIGAAWKLMNWDTLEVSLSRPYQSTFETGVGQLLLDMRGNRVQDFSRHIQAVRSTLIAPLAAASMESYSRAYDSLVKLHMLHEMEVAFRTWNSESSDNQILGEMRMGTPGRLYTNRLKAYESRLDQRLDSMAPSFRVREQVLRLRRIAFYDLRIPESGSEAAVEYLRGGSGQIWLQTAKMARQSGNDQTFFGAMLQAEELKVRSALIERVKWGYSHQDEQQATQAIESALTRSLALPEAEAAARVGRSFGQTLPRLRSTSGNNQKAWNVNTQLDRALDSVVDMNAIGFIRSKAILLKTRWQEQSSVVSLSEIMDGYKQAVVECDRWEKGYYYLGQYYFKMYELSRRNKGRTSYNLATTACRLFGRALTLGPKYLYQILPRLLTLWLDLGQQVRTLPASTAGMSAGAEAHYQSQMALNAEFNQINAVMETLTNCLPAYMFLSAFPQIISRICHKNADAFAVLQHIIVSVVILYPDQALWQMVSLSKSIVPERKRVCNKILDSIQYKPKIGMAIMEHIREALDLCDHLIALCMSPVPDKVNKLSLEKHFSKIARQLKPRYSVMVPLQLTLWPTLPESSQTLASHQPFLPGLPKINGFKDEVDIMSSLQRPRKITMIGSDGKNYTFLCKPKDDLRKDAKVMEFNQLVNTLLRKSREANKRNLYIRTYAVVPLNEECGLIEWVHGTIPYRHIVQRQYKVHGITLPGMLDIKRILEHDDHVNLFTKELLPKFPTVFYQWFKDIASDPTSWFAYRLQYTRTMAVMSMAGHILGLGDRHGENLLFDERNGDLVHVDFNCLFELGKTFPKPEMVPFRLTHNMVDAMGLSKTEGVFQSACEETLKVFRANAESLISVLEGFVHDPLVEWSKNKRRGQQQQPSGSNKAEDPESIQAETAQATLSLVRRKLGGNEPNVSSQLSVKGQVQELIQVATSPKNLSEMYVGWNAFM</sequence>
<dbReference type="GO" id="GO:0000723">
    <property type="term" value="P:telomere maintenance"/>
    <property type="evidence" value="ECO:0007669"/>
    <property type="project" value="TreeGrafter"/>
</dbReference>
<evidence type="ECO:0000259" key="17">
    <source>
        <dbReference type="PROSITE" id="PS51190"/>
    </source>
</evidence>
<evidence type="ECO:0000313" key="19">
    <source>
        <dbReference type="Proteomes" id="UP000827284"/>
    </source>
</evidence>
<gene>
    <name evidence="18" type="ORF">EMPS_09582</name>
</gene>
<dbReference type="InterPro" id="IPR014009">
    <property type="entry name" value="PIK_FAT"/>
</dbReference>
<evidence type="ECO:0000259" key="15">
    <source>
        <dbReference type="PROSITE" id="PS50290"/>
    </source>
</evidence>
<dbReference type="GO" id="GO:0005634">
    <property type="term" value="C:nucleus"/>
    <property type="evidence" value="ECO:0007669"/>
    <property type="project" value="UniProtKB-SubCell"/>
</dbReference>
<dbReference type="Pfam" id="PF08064">
    <property type="entry name" value="UME"/>
    <property type="match status" value="1"/>
</dbReference>
<comment type="catalytic activity">
    <reaction evidence="13">
        <text>L-seryl-[protein] + ATP = O-phospho-L-seryl-[protein] + ADP + H(+)</text>
        <dbReference type="Rhea" id="RHEA:17989"/>
        <dbReference type="Rhea" id="RHEA-COMP:9863"/>
        <dbReference type="Rhea" id="RHEA-COMP:11604"/>
        <dbReference type="ChEBI" id="CHEBI:15378"/>
        <dbReference type="ChEBI" id="CHEBI:29999"/>
        <dbReference type="ChEBI" id="CHEBI:30616"/>
        <dbReference type="ChEBI" id="CHEBI:83421"/>
        <dbReference type="ChEBI" id="CHEBI:456216"/>
        <dbReference type="EC" id="2.7.11.1"/>
    </reaction>
</comment>
<dbReference type="CDD" id="cd00892">
    <property type="entry name" value="PIKKc_ATR"/>
    <property type="match status" value="1"/>
</dbReference>
<dbReference type="InterPro" id="IPR003152">
    <property type="entry name" value="FATC_dom"/>
</dbReference>
<dbReference type="SUPFAM" id="SSF48371">
    <property type="entry name" value="ARM repeat"/>
    <property type="match status" value="1"/>
</dbReference>
<evidence type="ECO:0000256" key="14">
    <source>
        <dbReference type="SAM" id="MobiDB-lite"/>
    </source>
</evidence>
<dbReference type="GO" id="GO:0005694">
    <property type="term" value="C:chromosome"/>
    <property type="evidence" value="ECO:0007669"/>
    <property type="project" value="TreeGrafter"/>
</dbReference>
<dbReference type="Gene3D" id="1.25.40.10">
    <property type="entry name" value="Tetratricopeptide repeat domain"/>
    <property type="match status" value="1"/>
</dbReference>
<dbReference type="SMART" id="SM00146">
    <property type="entry name" value="PI3Kc"/>
    <property type="match status" value="1"/>
</dbReference>
<reference evidence="18" key="1">
    <citation type="submission" date="2021-11" db="EMBL/GenBank/DDBJ databases">
        <authorList>
            <person name="Herlambang A."/>
            <person name="Guo Y."/>
            <person name="Takashima Y."/>
            <person name="Nishizawa T."/>
        </authorList>
    </citation>
    <scope>NUCLEOTIDE SEQUENCE</scope>
    <source>
        <strain evidence="18">E1425</strain>
    </source>
</reference>
<dbReference type="InterPro" id="IPR011009">
    <property type="entry name" value="Kinase-like_dom_sf"/>
</dbReference>
<dbReference type="InterPro" id="IPR000403">
    <property type="entry name" value="PI3/4_kinase_cat_dom"/>
</dbReference>
<evidence type="ECO:0000256" key="5">
    <source>
        <dbReference type="ARBA" id="ARBA00022679"/>
    </source>
</evidence>
<dbReference type="InterPro" id="IPR018936">
    <property type="entry name" value="PI3/4_kinase_CS"/>
</dbReference>
<keyword evidence="7" id="KW-0227">DNA damage</keyword>
<keyword evidence="10" id="KW-0234">DNA repair</keyword>
<feature type="domain" description="FAT" evidence="16">
    <location>
        <begin position="1781"/>
        <end position="2410"/>
    </location>
</feature>
<evidence type="ECO:0000256" key="1">
    <source>
        <dbReference type="ARBA" id="ARBA00004123"/>
    </source>
</evidence>
<dbReference type="GO" id="GO:0005524">
    <property type="term" value="F:ATP binding"/>
    <property type="evidence" value="ECO:0007669"/>
    <property type="project" value="UniProtKB-KW"/>
</dbReference>
<name>A0A9P3HIU6_9FUNG</name>
<evidence type="ECO:0000259" key="16">
    <source>
        <dbReference type="PROSITE" id="PS51189"/>
    </source>
</evidence>
<dbReference type="Pfam" id="PF25030">
    <property type="entry name" value="M-HEAT_ATR"/>
    <property type="match status" value="1"/>
</dbReference>
<feature type="domain" description="PI3K/PI4K catalytic" evidence="15">
    <location>
        <begin position="2519"/>
        <end position="2828"/>
    </location>
</feature>
<dbReference type="PANTHER" id="PTHR11139">
    <property type="entry name" value="ATAXIA TELANGIECTASIA MUTATED ATM -RELATED"/>
    <property type="match status" value="1"/>
</dbReference>
<comment type="catalytic activity">
    <reaction evidence="12">
        <text>L-threonyl-[protein] + ATP = O-phospho-L-threonyl-[protein] + ADP + H(+)</text>
        <dbReference type="Rhea" id="RHEA:46608"/>
        <dbReference type="Rhea" id="RHEA-COMP:11060"/>
        <dbReference type="Rhea" id="RHEA-COMP:11605"/>
        <dbReference type="ChEBI" id="CHEBI:15378"/>
        <dbReference type="ChEBI" id="CHEBI:30013"/>
        <dbReference type="ChEBI" id="CHEBI:30616"/>
        <dbReference type="ChEBI" id="CHEBI:61977"/>
        <dbReference type="ChEBI" id="CHEBI:456216"/>
        <dbReference type="EC" id="2.7.11.1"/>
    </reaction>
</comment>